<gene>
    <name evidence="3" type="ORF">H9702_07590</name>
</gene>
<evidence type="ECO:0000256" key="1">
    <source>
        <dbReference type="SAM" id="Coils"/>
    </source>
</evidence>
<dbReference type="PROSITE" id="PS51257">
    <property type="entry name" value="PROKAR_LIPOPROTEIN"/>
    <property type="match status" value="1"/>
</dbReference>
<evidence type="ECO:0000313" key="3">
    <source>
        <dbReference type="EMBL" id="HJC36972.1"/>
    </source>
</evidence>
<dbReference type="EMBL" id="DWWM01000049">
    <property type="protein sequence ID" value="HJC36972.1"/>
    <property type="molecule type" value="Genomic_DNA"/>
</dbReference>
<accession>A0A9D2SVR9</accession>
<reference evidence="3" key="2">
    <citation type="submission" date="2021-04" db="EMBL/GenBank/DDBJ databases">
        <authorList>
            <person name="Gilroy R."/>
        </authorList>
    </citation>
    <scope>NUCLEOTIDE SEQUENCE</scope>
    <source>
        <strain evidence="3">CHK187-11901</strain>
    </source>
</reference>
<name>A0A9D2SVR9_9FIRM</name>
<evidence type="ECO:0000313" key="4">
    <source>
        <dbReference type="Proteomes" id="UP000823896"/>
    </source>
</evidence>
<comment type="caution">
    <text evidence="3">The sequence shown here is derived from an EMBL/GenBank/DDBJ whole genome shotgun (WGS) entry which is preliminary data.</text>
</comment>
<protein>
    <recommendedName>
        <fullName evidence="5">Lipoprotein</fullName>
    </recommendedName>
</protein>
<organism evidence="3 4">
    <name type="scientific">Candidatus Merdibacter merdavium</name>
    <dbReference type="NCBI Taxonomy" id="2838692"/>
    <lineage>
        <taxon>Bacteria</taxon>
        <taxon>Bacillati</taxon>
        <taxon>Bacillota</taxon>
        <taxon>Erysipelotrichia</taxon>
        <taxon>Erysipelotrichales</taxon>
        <taxon>Erysipelotrichaceae</taxon>
        <taxon>Merdibacter</taxon>
    </lineage>
</organism>
<feature type="coiled-coil region" evidence="1">
    <location>
        <begin position="208"/>
        <end position="235"/>
    </location>
</feature>
<dbReference type="AlphaFoldDB" id="A0A9D2SVR9"/>
<keyword evidence="2" id="KW-0732">Signal</keyword>
<feature type="chain" id="PRO_5039293143" description="Lipoprotein" evidence="2">
    <location>
        <begin position="19"/>
        <end position="237"/>
    </location>
</feature>
<evidence type="ECO:0000256" key="2">
    <source>
        <dbReference type="SAM" id="SignalP"/>
    </source>
</evidence>
<evidence type="ECO:0008006" key="5">
    <source>
        <dbReference type="Google" id="ProtNLM"/>
    </source>
</evidence>
<feature type="signal peptide" evidence="2">
    <location>
        <begin position="1"/>
        <end position="18"/>
    </location>
</feature>
<reference evidence="3" key="1">
    <citation type="journal article" date="2021" name="PeerJ">
        <title>Extensive microbial diversity within the chicken gut microbiome revealed by metagenomics and culture.</title>
        <authorList>
            <person name="Gilroy R."/>
            <person name="Ravi A."/>
            <person name="Getino M."/>
            <person name="Pursley I."/>
            <person name="Horton D.L."/>
            <person name="Alikhan N.F."/>
            <person name="Baker D."/>
            <person name="Gharbi K."/>
            <person name="Hall N."/>
            <person name="Watson M."/>
            <person name="Adriaenssens E.M."/>
            <person name="Foster-Nyarko E."/>
            <person name="Jarju S."/>
            <person name="Secka A."/>
            <person name="Antonio M."/>
            <person name="Oren A."/>
            <person name="Chaudhuri R.R."/>
            <person name="La Ragione R."/>
            <person name="Hildebrand F."/>
            <person name="Pallen M.J."/>
        </authorList>
    </citation>
    <scope>NUCLEOTIDE SEQUENCE</scope>
    <source>
        <strain evidence="3">CHK187-11901</strain>
    </source>
</reference>
<dbReference type="Proteomes" id="UP000823896">
    <property type="component" value="Unassembled WGS sequence"/>
</dbReference>
<keyword evidence="1" id="KW-0175">Coiled coil</keyword>
<sequence>MKRLLCALMCLCLAVGLAGCSSSLENTYPKVKSDFEQSDYAQLEKLSNNYQLDYEKLCDSFIQSNINKETKQIVDNFSTLGKLSNTSCKHQSDEFIFSYTLTLRKGSTTIKFKMNSETYELKEIQFSTTDLYYVPLSNIITCIENDDELSNKIERNITDDENINGKVYTKTNNYYYLPIEDEQVRIFTSINDIDNSYRSNIEYWDDVIEENEQTIQDLEESLNQAEEDMENIWEIKE</sequence>
<proteinExistence type="predicted"/>